<dbReference type="EMBL" id="LACB01000102">
    <property type="protein sequence ID" value="KAJ9488881.1"/>
    <property type="molecule type" value="Genomic_DNA"/>
</dbReference>
<keyword evidence="2" id="KW-1185">Reference proteome</keyword>
<evidence type="ECO:0000313" key="1">
    <source>
        <dbReference type="EMBL" id="KAJ9488881.1"/>
    </source>
</evidence>
<reference evidence="1" key="1">
    <citation type="submission" date="2015-06" db="EMBL/GenBank/DDBJ databases">
        <authorList>
            <person name="Nguyen H."/>
        </authorList>
    </citation>
    <scope>NUCLEOTIDE SEQUENCE</scope>
    <source>
        <strain evidence="1">DAOM 180753</strain>
    </source>
</reference>
<evidence type="ECO:0000313" key="2">
    <source>
        <dbReference type="Proteomes" id="UP001227192"/>
    </source>
</evidence>
<proteinExistence type="predicted"/>
<comment type="caution">
    <text evidence="1">The sequence shown here is derived from an EMBL/GenBank/DDBJ whole genome shotgun (WGS) entry which is preliminary data.</text>
</comment>
<gene>
    <name evidence="1" type="ORF">VN97_g4407</name>
</gene>
<dbReference type="Proteomes" id="UP001227192">
    <property type="component" value="Unassembled WGS sequence"/>
</dbReference>
<reference evidence="1" key="2">
    <citation type="journal article" date="2016" name="Fungal Biol.">
        <title>Ochratoxin A production by Penicillium thymicola.</title>
        <authorList>
            <person name="Nguyen H.D.T."/>
            <person name="McMullin D.R."/>
            <person name="Ponomareva E."/>
            <person name="Riley R."/>
            <person name="Pomraning K.R."/>
            <person name="Baker S.E."/>
            <person name="Seifert K.A."/>
        </authorList>
    </citation>
    <scope>NUCLEOTIDE SEQUENCE</scope>
    <source>
        <strain evidence="1">DAOM 180753</strain>
    </source>
</reference>
<accession>A0AAI9TKL8</accession>
<dbReference type="AlphaFoldDB" id="A0AAI9TKL8"/>
<organism evidence="1 2">
    <name type="scientific">Penicillium thymicola</name>
    <dbReference type="NCBI Taxonomy" id="293382"/>
    <lineage>
        <taxon>Eukaryota</taxon>
        <taxon>Fungi</taxon>
        <taxon>Dikarya</taxon>
        <taxon>Ascomycota</taxon>
        <taxon>Pezizomycotina</taxon>
        <taxon>Eurotiomycetes</taxon>
        <taxon>Eurotiomycetidae</taxon>
        <taxon>Eurotiales</taxon>
        <taxon>Aspergillaceae</taxon>
        <taxon>Penicillium</taxon>
    </lineage>
</organism>
<name>A0AAI9TKL8_PENTH</name>
<sequence length="244" mass="28001">MQNLWELDDDIRRLGGPGAFFSSTPELEPGRKNINPSAQQSNDKLHIQSRLHLFTYAQGGQQHPRIVTPLLSFLFLTMDNSTQQIRSHVMGQIRGFLFNLPADIVVGTMRILGDAPNSILDPNNYLESIRPFAWKVQDGLHQCDRNNMTCFLAVTIYPGKHSYFVVDLNNTDYDYQTAHECKTPVPVYVLRLSKRKPTIFRKLELDGQIAETLRVMHNNHGQDPLPLFDNYCDQHNYYGNPRSL</sequence>
<protein>
    <submittedName>
        <fullName evidence="1">Uncharacterized protein</fullName>
    </submittedName>
</protein>